<accession>A0A285VQ70</accession>
<dbReference type="EMBL" id="OBQK01000007">
    <property type="protein sequence ID" value="SOC56195.1"/>
    <property type="molecule type" value="Genomic_DNA"/>
</dbReference>
<evidence type="ECO:0000313" key="2">
    <source>
        <dbReference type="Proteomes" id="UP000219688"/>
    </source>
</evidence>
<dbReference type="Gene3D" id="3.30.530.20">
    <property type="match status" value="1"/>
</dbReference>
<dbReference type="SUPFAM" id="SSF55961">
    <property type="entry name" value="Bet v1-like"/>
    <property type="match status" value="1"/>
</dbReference>
<dbReference type="RefSeq" id="WP_097188378.1">
    <property type="nucleotide sequence ID" value="NZ_OBQK01000007.1"/>
</dbReference>
<dbReference type="InterPro" id="IPR023393">
    <property type="entry name" value="START-like_dom_sf"/>
</dbReference>
<evidence type="ECO:0000313" key="1">
    <source>
        <dbReference type="EMBL" id="SOC56195.1"/>
    </source>
</evidence>
<protein>
    <recommendedName>
        <fullName evidence="3">Polyketide cyclase / dehydrase and lipid transport</fullName>
    </recommendedName>
</protein>
<evidence type="ECO:0008006" key="3">
    <source>
        <dbReference type="Google" id="ProtNLM"/>
    </source>
</evidence>
<gene>
    <name evidence="1" type="ORF">SAMN05421879_10712</name>
</gene>
<dbReference type="Proteomes" id="UP000219688">
    <property type="component" value="Unassembled WGS sequence"/>
</dbReference>
<proteinExistence type="predicted"/>
<name>A0A285VQ70_9MICO</name>
<dbReference type="AlphaFoldDB" id="A0A285VQ70"/>
<organism evidence="1 2">
    <name type="scientific">Ornithinimicrobium cerasi</name>
    <dbReference type="NCBI Taxonomy" id="2248773"/>
    <lineage>
        <taxon>Bacteria</taxon>
        <taxon>Bacillati</taxon>
        <taxon>Actinomycetota</taxon>
        <taxon>Actinomycetes</taxon>
        <taxon>Micrococcales</taxon>
        <taxon>Ornithinimicrobiaceae</taxon>
        <taxon>Ornithinimicrobium</taxon>
    </lineage>
</organism>
<sequence length="143" mass="15929">MPHPAFDLSLSVRGAREEVWERLWDLDRHTAAVPLTVVTGGPLGPGSRFVGRTALGPVGFDDVMVVREWDPPRRCVVEKVGTPLRGTIVATLQPDTHGRTRVRWRQSFAVTRLPDRLVALARPAVRAAYLLALRRITRPARPV</sequence>
<reference evidence="2" key="1">
    <citation type="submission" date="2017-08" db="EMBL/GenBank/DDBJ databases">
        <authorList>
            <person name="Varghese N."/>
            <person name="Submissions S."/>
        </authorList>
    </citation>
    <scope>NUCLEOTIDE SEQUENCE [LARGE SCALE GENOMIC DNA]</scope>
    <source>
        <strain evidence="2">USBA17B2</strain>
    </source>
</reference>
<keyword evidence="2" id="KW-1185">Reference proteome</keyword>